<evidence type="ECO:0008006" key="3">
    <source>
        <dbReference type="Google" id="ProtNLM"/>
    </source>
</evidence>
<dbReference type="InterPro" id="IPR016024">
    <property type="entry name" value="ARM-type_fold"/>
</dbReference>
<reference evidence="2" key="1">
    <citation type="journal article" date="2019" name="Int. J. Syst. Evol. Microbiol.">
        <title>The Global Catalogue of Microorganisms (GCM) 10K type strain sequencing project: providing services to taxonomists for standard genome sequencing and annotation.</title>
        <authorList>
            <consortium name="The Broad Institute Genomics Platform"/>
            <consortium name="The Broad Institute Genome Sequencing Center for Infectious Disease"/>
            <person name="Wu L."/>
            <person name="Ma J."/>
        </authorList>
    </citation>
    <scope>NUCLEOTIDE SEQUENCE [LARGE SCALE GENOMIC DNA]</scope>
    <source>
        <strain evidence="2">CCUG 55995</strain>
    </source>
</reference>
<keyword evidence="2" id="KW-1185">Reference proteome</keyword>
<evidence type="ECO:0000313" key="1">
    <source>
        <dbReference type="EMBL" id="MFC4638470.1"/>
    </source>
</evidence>
<sequence>MTGPKPASAAWRLAPGLPAAELQALEGHPDDRVQAEVARHANTPAETLGRLGARFPAEVLANPALPLLRLASPSLGRNWPLPTLEALVGQPAAPFWLLRLAAAHPNAALARCVARRERLPPELLCALAQHPLWSVRAHLAARLDLPANLMALLAGDPDYGVRQGVAGQTALPEAVRTQLRRDRAGLVRRTLARSEQAGLALFVAGMGQL</sequence>
<comment type="caution">
    <text evidence="1">The sequence shown here is derived from an EMBL/GenBank/DDBJ whole genome shotgun (WGS) entry which is preliminary data.</text>
</comment>
<dbReference type="Proteomes" id="UP001595952">
    <property type="component" value="Unassembled WGS sequence"/>
</dbReference>
<dbReference type="SUPFAM" id="SSF48371">
    <property type="entry name" value="ARM repeat"/>
    <property type="match status" value="1"/>
</dbReference>
<proteinExistence type="predicted"/>
<organism evidence="1 2">
    <name type="scientific">Deinococcus hohokamensis</name>
    <dbReference type="NCBI Taxonomy" id="309883"/>
    <lineage>
        <taxon>Bacteria</taxon>
        <taxon>Thermotogati</taxon>
        <taxon>Deinococcota</taxon>
        <taxon>Deinococci</taxon>
        <taxon>Deinococcales</taxon>
        <taxon>Deinococcaceae</taxon>
        <taxon>Deinococcus</taxon>
    </lineage>
</organism>
<accession>A0ABV9I9V9</accession>
<name>A0ABV9I9V9_9DEIO</name>
<dbReference type="EMBL" id="JBHSEI010000006">
    <property type="protein sequence ID" value="MFC4638470.1"/>
    <property type="molecule type" value="Genomic_DNA"/>
</dbReference>
<dbReference type="InterPro" id="IPR011989">
    <property type="entry name" value="ARM-like"/>
</dbReference>
<protein>
    <recommendedName>
        <fullName evidence="3">Leucine rich repeat variant</fullName>
    </recommendedName>
</protein>
<evidence type="ECO:0000313" key="2">
    <source>
        <dbReference type="Proteomes" id="UP001595952"/>
    </source>
</evidence>
<dbReference type="Gene3D" id="1.25.10.10">
    <property type="entry name" value="Leucine-rich Repeat Variant"/>
    <property type="match status" value="1"/>
</dbReference>
<gene>
    <name evidence="1" type="ORF">ACFO0D_08930</name>
</gene>
<dbReference type="RefSeq" id="WP_380061481.1">
    <property type="nucleotide sequence ID" value="NZ_JBHSEI010000006.1"/>
</dbReference>